<dbReference type="InterPro" id="IPR049940">
    <property type="entry name" value="GluQ/Sye"/>
</dbReference>
<proteinExistence type="inferred from homology"/>
<evidence type="ECO:0000259" key="10">
    <source>
        <dbReference type="Pfam" id="PF19269"/>
    </source>
</evidence>
<dbReference type="SUPFAM" id="SSF48163">
    <property type="entry name" value="An anticodon-binding domain of class I aminoacyl-tRNA synthetases"/>
    <property type="match status" value="1"/>
</dbReference>
<dbReference type="EC" id="6.1.1.17" evidence="8"/>
<feature type="domain" description="Aminoacyl-tRNA synthetase class I anticodon-binding" evidence="10">
    <location>
        <begin position="361"/>
        <end position="483"/>
    </location>
</feature>
<comment type="caution">
    <text evidence="11">The sequence shown here is derived from an EMBL/GenBank/DDBJ whole genome shotgun (WGS) entry which is preliminary data.</text>
</comment>
<organism evidence="11 12">
    <name type="scientific">Hirschia litorea</name>
    <dbReference type="NCBI Taxonomy" id="1199156"/>
    <lineage>
        <taxon>Bacteria</taxon>
        <taxon>Pseudomonadati</taxon>
        <taxon>Pseudomonadota</taxon>
        <taxon>Alphaproteobacteria</taxon>
        <taxon>Hyphomonadales</taxon>
        <taxon>Hyphomonadaceae</taxon>
        <taxon>Hirschia</taxon>
    </lineage>
</organism>
<feature type="domain" description="Glutamyl/glutaminyl-tRNA synthetase class Ib catalytic" evidence="9">
    <location>
        <begin position="3"/>
        <end position="328"/>
    </location>
</feature>
<comment type="function">
    <text evidence="8">Catalyzes the attachment of glutamate to tRNA(Glu) in a two-step reaction: glutamate is first activated by ATP to form Glu-AMP and then transferred to the acceptor end of tRNA(Glu).</text>
</comment>
<evidence type="ECO:0000256" key="5">
    <source>
        <dbReference type="ARBA" id="ARBA00022840"/>
    </source>
</evidence>
<dbReference type="CDD" id="cd00808">
    <property type="entry name" value="GluRS_core"/>
    <property type="match status" value="1"/>
</dbReference>
<evidence type="ECO:0000256" key="3">
    <source>
        <dbReference type="ARBA" id="ARBA00022598"/>
    </source>
</evidence>
<dbReference type="PANTHER" id="PTHR43311">
    <property type="entry name" value="GLUTAMATE--TRNA LIGASE"/>
    <property type="match status" value="1"/>
</dbReference>
<evidence type="ECO:0000256" key="8">
    <source>
        <dbReference type="HAMAP-Rule" id="MF_00022"/>
    </source>
</evidence>
<comment type="caution">
    <text evidence="8">Lacks conserved residue(s) required for the propagation of feature annotation.</text>
</comment>
<reference evidence="12" key="1">
    <citation type="journal article" date="2019" name="Int. J. Syst. Evol. Microbiol.">
        <title>The Global Catalogue of Microorganisms (GCM) 10K type strain sequencing project: providing services to taxonomists for standard genome sequencing and annotation.</title>
        <authorList>
            <consortium name="The Broad Institute Genomics Platform"/>
            <consortium name="The Broad Institute Genome Sequencing Center for Infectious Disease"/>
            <person name="Wu L."/>
            <person name="Ma J."/>
        </authorList>
    </citation>
    <scope>NUCLEOTIDE SEQUENCE [LARGE SCALE GENOMIC DNA]</scope>
    <source>
        <strain evidence="12">CCUG 51308</strain>
    </source>
</reference>
<keyword evidence="2 8" id="KW-0963">Cytoplasm</keyword>
<comment type="catalytic activity">
    <reaction evidence="8">
        <text>tRNA(Glu) + L-glutamate + ATP = L-glutamyl-tRNA(Glu) + AMP + diphosphate</text>
        <dbReference type="Rhea" id="RHEA:23540"/>
        <dbReference type="Rhea" id="RHEA-COMP:9663"/>
        <dbReference type="Rhea" id="RHEA-COMP:9680"/>
        <dbReference type="ChEBI" id="CHEBI:29985"/>
        <dbReference type="ChEBI" id="CHEBI:30616"/>
        <dbReference type="ChEBI" id="CHEBI:33019"/>
        <dbReference type="ChEBI" id="CHEBI:78442"/>
        <dbReference type="ChEBI" id="CHEBI:78520"/>
        <dbReference type="ChEBI" id="CHEBI:456215"/>
        <dbReference type="EC" id="6.1.1.17"/>
    </reaction>
</comment>
<dbReference type="PROSITE" id="PS00178">
    <property type="entry name" value="AA_TRNA_LIGASE_I"/>
    <property type="match status" value="1"/>
</dbReference>
<keyword evidence="5 8" id="KW-0067">ATP-binding</keyword>
<evidence type="ECO:0000256" key="6">
    <source>
        <dbReference type="ARBA" id="ARBA00022917"/>
    </source>
</evidence>
<accession>A0ABW2IHJ6</accession>
<comment type="subunit">
    <text evidence="8">Monomer.</text>
</comment>
<evidence type="ECO:0000259" key="9">
    <source>
        <dbReference type="Pfam" id="PF00749"/>
    </source>
</evidence>
<dbReference type="InterPro" id="IPR001412">
    <property type="entry name" value="aa-tRNA-synth_I_CS"/>
</dbReference>
<keyword evidence="4 8" id="KW-0547">Nucleotide-binding</keyword>
<dbReference type="SUPFAM" id="SSF52374">
    <property type="entry name" value="Nucleotidylyl transferase"/>
    <property type="match status" value="1"/>
</dbReference>
<dbReference type="PRINTS" id="PR00987">
    <property type="entry name" value="TRNASYNTHGLU"/>
</dbReference>
<dbReference type="InterPro" id="IPR045462">
    <property type="entry name" value="aa-tRNA-synth_I_cd-bd"/>
</dbReference>
<dbReference type="HAMAP" id="MF_00022">
    <property type="entry name" value="Glu_tRNA_synth_type1"/>
    <property type="match status" value="1"/>
</dbReference>
<dbReference type="GO" id="GO:0004818">
    <property type="term" value="F:glutamate-tRNA ligase activity"/>
    <property type="evidence" value="ECO:0007669"/>
    <property type="project" value="UniProtKB-EC"/>
</dbReference>
<protein>
    <recommendedName>
        <fullName evidence="8">Glutamate--tRNA ligase</fullName>
        <ecNumber evidence="8">6.1.1.17</ecNumber>
    </recommendedName>
    <alternativeName>
        <fullName evidence="8">Glutamyl-tRNA synthetase</fullName>
        <shortName evidence="8">GluRS</shortName>
    </alternativeName>
</protein>
<keyword evidence="6 8" id="KW-0648">Protein biosynthesis</keyword>
<dbReference type="InterPro" id="IPR014729">
    <property type="entry name" value="Rossmann-like_a/b/a_fold"/>
</dbReference>
<evidence type="ECO:0000256" key="1">
    <source>
        <dbReference type="ARBA" id="ARBA00007894"/>
    </source>
</evidence>
<evidence type="ECO:0000313" key="11">
    <source>
        <dbReference type="EMBL" id="MFC7290499.1"/>
    </source>
</evidence>
<dbReference type="Pfam" id="PF00749">
    <property type="entry name" value="tRNA-synt_1c"/>
    <property type="match status" value="1"/>
</dbReference>
<dbReference type="Gene3D" id="1.10.10.350">
    <property type="match status" value="1"/>
</dbReference>
<dbReference type="EMBL" id="JBHTBR010000002">
    <property type="protein sequence ID" value="MFC7290499.1"/>
    <property type="molecule type" value="Genomic_DNA"/>
</dbReference>
<feature type="short sequence motif" description="'KMSKS' region" evidence="8">
    <location>
        <begin position="261"/>
        <end position="265"/>
    </location>
</feature>
<dbReference type="RefSeq" id="WP_382165439.1">
    <property type="nucleotide sequence ID" value="NZ_JBHTBR010000002.1"/>
</dbReference>
<dbReference type="InterPro" id="IPR020058">
    <property type="entry name" value="Glu/Gln-tRNA-synth_Ib_cat-dom"/>
</dbReference>
<name>A0ABW2IHJ6_9PROT</name>
<dbReference type="InterPro" id="IPR008925">
    <property type="entry name" value="aa_tRNA-synth_I_cd-bd_sf"/>
</dbReference>
<dbReference type="InterPro" id="IPR000924">
    <property type="entry name" value="Glu/Gln-tRNA-synth"/>
</dbReference>
<keyword evidence="3 8" id="KW-0436">Ligase</keyword>
<dbReference type="NCBIfam" id="TIGR00464">
    <property type="entry name" value="gltX_bact"/>
    <property type="match status" value="1"/>
</dbReference>
<keyword evidence="7 8" id="KW-0030">Aminoacyl-tRNA synthetase</keyword>
<dbReference type="InterPro" id="IPR033910">
    <property type="entry name" value="GluRS_core"/>
</dbReference>
<evidence type="ECO:0000256" key="2">
    <source>
        <dbReference type="ARBA" id="ARBA00022490"/>
    </source>
</evidence>
<dbReference type="Gene3D" id="3.40.50.620">
    <property type="entry name" value="HUPs"/>
    <property type="match status" value="1"/>
</dbReference>
<keyword evidence="12" id="KW-1185">Reference proteome</keyword>
<evidence type="ECO:0000256" key="4">
    <source>
        <dbReference type="ARBA" id="ARBA00022741"/>
    </source>
</evidence>
<evidence type="ECO:0000256" key="7">
    <source>
        <dbReference type="ARBA" id="ARBA00023146"/>
    </source>
</evidence>
<dbReference type="InterPro" id="IPR004527">
    <property type="entry name" value="Glu-tRNA-ligase_bac/mito"/>
</dbReference>
<feature type="binding site" evidence="8">
    <location>
        <position position="264"/>
    </location>
    <ligand>
        <name>ATP</name>
        <dbReference type="ChEBI" id="CHEBI:30616"/>
    </ligand>
</feature>
<comment type="similarity">
    <text evidence="1 8">Belongs to the class-I aminoacyl-tRNA synthetase family. Glutamate--tRNA ligase type 1 subfamily.</text>
</comment>
<dbReference type="Proteomes" id="UP001596492">
    <property type="component" value="Unassembled WGS sequence"/>
</dbReference>
<gene>
    <name evidence="8 11" type="primary">gltX</name>
    <name evidence="11" type="ORF">ACFQS8_02630</name>
</gene>
<comment type="subcellular location">
    <subcellularLocation>
        <location evidence="8">Cytoplasm</location>
    </subcellularLocation>
</comment>
<feature type="short sequence motif" description="'HIGH' region" evidence="8">
    <location>
        <begin position="9"/>
        <end position="19"/>
    </location>
</feature>
<dbReference type="InterPro" id="IPR020751">
    <property type="entry name" value="aa-tRNA-synth_I_codon-bd_sub2"/>
</dbReference>
<dbReference type="PANTHER" id="PTHR43311:SF2">
    <property type="entry name" value="GLUTAMATE--TRNA LIGASE, MITOCHONDRIAL-RELATED"/>
    <property type="match status" value="1"/>
</dbReference>
<dbReference type="Pfam" id="PF19269">
    <property type="entry name" value="Anticodon_2"/>
    <property type="match status" value="1"/>
</dbReference>
<evidence type="ECO:0000313" key="12">
    <source>
        <dbReference type="Proteomes" id="UP001596492"/>
    </source>
</evidence>
<sequence>MTVITRFAPSPTGYLHIGGARTALFNWLYAKANGGKFLLRIEDTDRERSTEDAVQAIFNGLQWLGVESDDEPYFQFSRANRHREVAEKMIESGSAFKCYTSAEELAERKELGESKRSASKEAANQGDDILAAKLKKEADVLLSAYRSPYRDGLTPKDPNAPYVVRLRAPDKSRIDFIDDVQGNVGVNAEQIDDLILLRSDSTPTYMLAVVVDDHDMGITQIIRGDDHLANTFRQIPIYQAMGWTLPKFAHVPLIHGPDGKKLSKRHGALGVEAYRDMGFLPEAVNNYLLRLGWSHGDDEIISIEQAINWFGTEALGKSAARLDFDKLKFVNAHYIAKSDNIRLCNLLFARDGFTQLDEIIKTRIQSAMTELKTRAATIEELETLTHFLLNIRPIEITGKLKKRFSSESIGRLSKLSGYLKNLPVWKNAELTAVLSQFCTEEGIGLGAIGPTLRAALTGNSPAPDLGLVLEWLGREEALSRIDDQLNKFGA</sequence>